<accession>A0ABS7RVJ4</accession>
<gene>
    <name evidence="2" type="ORF">ITX56_04000</name>
</gene>
<name>A0ABS7RVJ4_9ENTR</name>
<dbReference type="RefSeq" id="WP_223073938.1">
    <property type="nucleotide sequence ID" value="NZ_JADMNK010000001.1"/>
</dbReference>
<organism evidence="2 3">
    <name type="scientific">Leclercia barmai</name>
    <dbReference type="NCBI Taxonomy" id="2785629"/>
    <lineage>
        <taxon>Bacteria</taxon>
        <taxon>Pseudomonadati</taxon>
        <taxon>Pseudomonadota</taxon>
        <taxon>Gammaproteobacteria</taxon>
        <taxon>Enterobacterales</taxon>
        <taxon>Enterobacteriaceae</taxon>
        <taxon>Leclercia</taxon>
    </lineage>
</organism>
<dbReference type="EMBL" id="JADMNK010000001">
    <property type="protein sequence ID" value="MBZ0056988.1"/>
    <property type="molecule type" value="Genomic_DNA"/>
</dbReference>
<sequence>MRLSICMAVAKPARIAPGKMRSLMERGQGRCSAVAIIKNIARKIGKFIYFVFLLMCVGHSLPYAELYINEDFATKWALFFYGSEDAESLYEAFFDIDLSVMVSIAIPVYILTMKLIKKLRRK</sequence>
<keyword evidence="3" id="KW-1185">Reference proteome</keyword>
<keyword evidence="1" id="KW-0812">Transmembrane</keyword>
<keyword evidence="1" id="KW-0472">Membrane</keyword>
<feature type="transmembrane region" description="Helical" evidence="1">
    <location>
        <begin position="47"/>
        <end position="68"/>
    </location>
</feature>
<evidence type="ECO:0000313" key="2">
    <source>
        <dbReference type="EMBL" id="MBZ0056988.1"/>
    </source>
</evidence>
<evidence type="ECO:0000313" key="3">
    <source>
        <dbReference type="Proteomes" id="UP000706580"/>
    </source>
</evidence>
<comment type="caution">
    <text evidence="2">The sequence shown here is derived from an EMBL/GenBank/DDBJ whole genome shotgun (WGS) entry which is preliminary data.</text>
</comment>
<dbReference type="Proteomes" id="UP000706580">
    <property type="component" value="Unassembled WGS sequence"/>
</dbReference>
<keyword evidence="1" id="KW-1133">Transmembrane helix</keyword>
<feature type="transmembrane region" description="Helical" evidence="1">
    <location>
        <begin position="88"/>
        <end position="112"/>
    </location>
</feature>
<evidence type="ECO:0000256" key="1">
    <source>
        <dbReference type="SAM" id="Phobius"/>
    </source>
</evidence>
<proteinExistence type="predicted"/>
<reference evidence="2 3" key="1">
    <citation type="submission" date="2020-11" db="EMBL/GenBank/DDBJ databases">
        <title>Draft Genome of Enterobacter sp. strain EMC7.</title>
        <authorList>
            <person name="Barman P."/>
            <person name="Sinha S."/>
            <person name="Sen S."/>
            <person name="Chakraborty R."/>
        </authorList>
    </citation>
    <scope>NUCLEOTIDE SEQUENCE [LARGE SCALE GENOMIC DNA]</scope>
    <source>
        <strain evidence="2 3">EMC7</strain>
    </source>
</reference>
<protein>
    <submittedName>
        <fullName evidence="2">Uncharacterized protein</fullName>
    </submittedName>
</protein>